<feature type="compositionally biased region" description="Pro residues" evidence="1">
    <location>
        <begin position="121"/>
        <end position="131"/>
    </location>
</feature>
<feature type="region of interest" description="Disordered" evidence="1">
    <location>
        <begin position="1"/>
        <end position="135"/>
    </location>
</feature>
<sequence length="193" mass="20252">MQQQYHQQQMAAQQQQQQHQQQQQQQQIQQAQTPQPSSQQNLAVPGQTPQPATPGRPGSVQPATPAALQMDASSQSGSRAPSTGPAASAASPDSSSRMSAGADVAEQQRPGSAVLRTPAATPTPGPHPVPQPSTRRLYAERAYVAMADGNARLLWEEMAQGSAIPAADRSSPSAGADSSSAVIDHRLLNCHQP</sequence>
<reference evidence="2 3" key="1">
    <citation type="submission" date="2018-11" db="EMBL/GenBank/DDBJ databases">
        <authorList>
            <consortium name="Pathogen Informatics"/>
        </authorList>
    </citation>
    <scope>NUCLEOTIDE SEQUENCE [LARGE SCALE GENOMIC DNA]</scope>
</reference>
<proteinExistence type="predicted"/>
<feature type="compositionally biased region" description="Low complexity" evidence="1">
    <location>
        <begin position="1"/>
        <end position="40"/>
    </location>
</feature>
<feature type="compositionally biased region" description="Low complexity" evidence="1">
    <location>
        <begin position="76"/>
        <end position="102"/>
    </location>
</feature>
<keyword evidence="3" id="KW-1185">Reference proteome</keyword>
<protein>
    <submittedName>
        <fullName evidence="2">Uncharacterized protein</fullName>
    </submittedName>
</protein>
<evidence type="ECO:0000313" key="2">
    <source>
        <dbReference type="EMBL" id="VDM84238.1"/>
    </source>
</evidence>
<evidence type="ECO:0000313" key="3">
    <source>
        <dbReference type="Proteomes" id="UP000270094"/>
    </source>
</evidence>
<organism evidence="2 3">
    <name type="scientific">Strongylus vulgaris</name>
    <name type="common">Blood worm</name>
    <dbReference type="NCBI Taxonomy" id="40348"/>
    <lineage>
        <taxon>Eukaryota</taxon>
        <taxon>Metazoa</taxon>
        <taxon>Ecdysozoa</taxon>
        <taxon>Nematoda</taxon>
        <taxon>Chromadorea</taxon>
        <taxon>Rhabditida</taxon>
        <taxon>Rhabditina</taxon>
        <taxon>Rhabditomorpha</taxon>
        <taxon>Strongyloidea</taxon>
        <taxon>Strongylidae</taxon>
        <taxon>Strongylus</taxon>
    </lineage>
</organism>
<gene>
    <name evidence="2" type="ORF">SVUK_LOCUS19236</name>
</gene>
<feature type="region of interest" description="Disordered" evidence="1">
    <location>
        <begin position="162"/>
        <end position="193"/>
    </location>
</feature>
<evidence type="ECO:0000256" key="1">
    <source>
        <dbReference type="SAM" id="MobiDB-lite"/>
    </source>
</evidence>
<name>A0A3P7LYP4_STRVU</name>
<accession>A0A3P7LYP4</accession>
<dbReference type="Proteomes" id="UP000270094">
    <property type="component" value="Unassembled WGS sequence"/>
</dbReference>
<dbReference type="EMBL" id="UYYB01128646">
    <property type="protein sequence ID" value="VDM84238.1"/>
    <property type="molecule type" value="Genomic_DNA"/>
</dbReference>
<feature type="compositionally biased region" description="Low complexity" evidence="1">
    <location>
        <begin position="165"/>
        <end position="181"/>
    </location>
</feature>
<dbReference type="AlphaFoldDB" id="A0A3P7LYP4"/>